<reference evidence="2" key="2">
    <citation type="journal article" date="2024" name="Plant">
        <title>Genomic evolution and insights into agronomic trait innovations of Sesamum species.</title>
        <authorList>
            <person name="Miao H."/>
            <person name="Wang L."/>
            <person name="Qu L."/>
            <person name="Liu H."/>
            <person name="Sun Y."/>
            <person name="Le M."/>
            <person name="Wang Q."/>
            <person name="Wei S."/>
            <person name="Zheng Y."/>
            <person name="Lin W."/>
            <person name="Duan Y."/>
            <person name="Cao H."/>
            <person name="Xiong S."/>
            <person name="Wang X."/>
            <person name="Wei L."/>
            <person name="Li C."/>
            <person name="Ma Q."/>
            <person name="Ju M."/>
            <person name="Zhao R."/>
            <person name="Li G."/>
            <person name="Mu C."/>
            <person name="Tian Q."/>
            <person name="Mei H."/>
            <person name="Zhang T."/>
            <person name="Gao T."/>
            <person name="Zhang H."/>
        </authorList>
    </citation>
    <scope>NUCLEOTIDE SEQUENCE</scope>
    <source>
        <strain evidence="2">3651</strain>
    </source>
</reference>
<protein>
    <submittedName>
        <fullName evidence="2">Uncharacterized protein</fullName>
    </submittedName>
</protein>
<feature type="region of interest" description="Disordered" evidence="1">
    <location>
        <begin position="1"/>
        <end position="30"/>
    </location>
</feature>
<comment type="caution">
    <text evidence="2">The sequence shown here is derived from an EMBL/GenBank/DDBJ whole genome shotgun (WGS) entry which is preliminary data.</text>
</comment>
<proteinExistence type="predicted"/>
<gene>
    <name evidence="2" type="ORF">Salat_2677600</name>
</gene>
<evidence type="ECO:0000256" key="1">
    <source>
        <dbReference type="SAM" id="MobiDB-lite"/>
    </source>
</evidence>
<feature type="compositionally biased region" description="Pro residues" evidence="1">
    <location>
        <begin position="72"/>
        <end position="98"/>
    </location>
</feature>
<feature type="compositionally biased region" description="Polar residues" evidence="1">
    <location>
        <begin position="1"/>
        <end position="13"/>
    </location>
</feature>
<evidence type="ECO:0000313" key="2">
    <source>
        <dbReference type="EMBL" id="KAK4415702.1"/>
    </source>
</evidence>
<reference evidence="2" key="1">
    <citation type="submission" date="2020-06" db="EMBL/GenBank/DDBJ databases">
        <authorList>
            <person name="Li T."/>
            <person name="Hu X."/>
            <person name="Zhang T."/>
            <person name="Song X."/>
            <person name="Zhang H."/>
            <person name="Dai N."/>
            <person name="Sheng W."/>
            <person name="Hou X."/>
            <person name="Wei L."/>
        </authorList>
    </citation>
    <scope>NUCLEOTIDE SEQUENCE</scope>
    <source>
        <strain evidence="2">3651</strain>
        <tissue evidence="2">Leaf</tissue>
    </source>
</reference>
<accession>A0AAE1XPI2</accession>
<dbReference type="EMBL" id="JACGWO010000011">
    <property type="protein sequence ID" value="KAK4415702.1"/>
    <property type="molecule type" value="Genomic_DNA"/>
</dbReference>
<organism evidence="2 3">
    <name type="scientific">Sesamum alatum</name>
    <dbReference type="NCBI Taxonomy" id="300844"/>
    <lineage>
        <taxon>Eukaryota</taxon>
        <taxon>Viridiplantae</taxon>
        <taxon>Streptophyta</taxon>
        <taxon>Embryophyta</taxon>
        <taxon>Tracheophyta</taxon>
        <taxon>Spermatophyta</taxon>
        <taxon>Magnoliopsida</taxon>
        <taxon>eudicotyledons</taxon>
        <taxon>Gunneridae</taxon>
        <taxon>Pentapetalae</taxon>
        <taxon>asterids</taxon>
        <taxon>lamiids</taxon>
        <taxon>Lamiales</taxon>
        <taxon>Pedaliaceae</taxon>
        <taxon>Sesamum</taxon>
    </lineage>
</organism>
<evidence type="ECO:0000313" key="3">
    <source>
        <dbReference type="Proteomes" id="UP001293254"/>
    </source>
</evidence>
<dbReference type="Proteomes" id="UP001293254">
    <property type="component" value="Unassembled WGS sequence"/>
</dbReference>
<dbReference type="AlphaFoldDB" id="A0AAE1XPI2"/>
<keyword evidence="3" id="KW-1185">Reference proteome</keyword>
<sequence>MSIGKNTPCLNENSAPPPSSPTTASDGVIASTPATEPYFVSGRHSPARSSAPLVCVIAHTNADLRTSLRFRQPPPPPVSPPSGDPTPENPPTSAPPHVPVRIDTVSACEASPTSSPVSASATLQIASSSTVASPYDVAGVRSGDIADSLLLNRCFTLRRRSSRPTTEYLSRCSYTDTEICKLPNTGGTPSTSDTSCSSSEKKLLQCCSTQLNNQPSI</sequence>
<feature type="region of interest" description="Disordered" evidence="1">
    <location>
        <begin position="67"/>
        <end position="99"/>
    </location>
</feature>
<name>A0AAE1XPI2_9LAMI</name>